<dbReference type="STRING" id="35608.A0A2U1NN46"/>
<evidence type="ECO:0000256" key="5">
    <source>
        <dbReference type="RuleBase" id="RU003718"/>
    </source>
</evidence>
<evidence type="ECO:0000256" key="6">
    <source>
        <dbReference type="RuleBase" id="RU362057"/>
    </source>
</evidence>
<gene>
    <name evidence="7" type="ORF">CTI12_AA247820</name>
</gene>
<dbReference type="Gene3D" id="3.40.50.2000">
    <property type="entry name" value="Glycogen Phosphorylase B"/>
    <property type="match status" value="2"/>
</dbReference>
<evidence type="ECO:0000256" key="1">
    <source>
        <dbReference type="ARBA" id="ARBA00009995"/>
    </source>
</evidence>
<evidence type="ECO:0000256" key="2">
    <source>
        <dbReference type="ARBA" id="ARBA00022676"/>
    </source>
</evidence>
<dbReference type="Proteomes" id="UP000245207">
    <property type="component" value="Unassembled WGS sequence"/>
</dbReference>
<name>A0A2U1NN46_ARTAN</name>
<reference evidence="7 8" key="1">
    <citation type="journal article" date="2018" name="Mol. Plant">
        <title>The genome of Artemisia annua provides insight into the evolution of Asteraceae family and artemisinin biosynthesis.</title>
        <authorList>
            <person name="Shen Q."/>
            <person name="Zhang L."/>
            <person name="Liao Z."/>
            <person name="Wang S."/>
            <person name="Yan T."/>
            <person name="Shi P."/>
            <person name="Liu M."/>
            <person name="Fu X."/>
            <person name="Pan Q."/>
            <person name="Wang Y."/>
            <person name="Lv Z."/>
            <person name="Lu X."/>
            <person name="Zhang F."/>
            <person name="Jiang W."/>
            <person name="Ma Y."/>
            <person name="Chen M."/>
            <person name="Hao X."/>
            <person name="Li L."/>
            <person name="Tang Y."/>
            <person name="Lv G."/>
            <person name="Zhou Y."/>
            <person name="Sun X."/>
            <person name="Brodelius P.E."/>
            <person name="Rose J.K.C."/>
            <person name="Tang K."/>
        </authorList>
    </citation>
    <scope>NUCLEOTIDE SEQUENCE [LARGE SCALE GENOMIC DNA]</scope>
    <source>
        <strain evidence="8">cv. Huhao1</strain>
        <tissue evidence="7">Leaf</tissue>
    </source>
</reference>
<dbReference type="EMBL" id="PKPP01002489">
    <property type="protein sequence ID" value="PWA74932.1"/>
    <property type="molecule type" value="Genomic_DNA"/>
</dbReference>
<dbReference type="SUPFAM" id="SSF53756">
    <property type="entry name" value="UDP-Glycosyltransferase/glycogen phosphorylase"/>
    <property type="match status" value="1"/>
</dbReference>
<comment type="similarity">
    <text evidence="1 5">Belongs to the UDP-glycosyltransferase family.</text>
</comment>
<dbReference type="CDD" id="cd03784">
    <property type="entry name" value="GT1_Gtf-like"/>
    <property type="match status" value="1"/>
</dbReference>
<comment type="function">
    <text evidence="4">May glycosylate diterpenes or flavonols in leaves.</text>
</comment>
<sequence length="511" mass="56713">MDIYFSTQVVTHYIGYIYSHEYMSEHTTNITIMEDEKLHVVIISSPGMGHLVPVLLLGNRIATHHHSRITILAVTTESSPVESKLTENSINIIKIPLPADMSDVLRPEDTVFTHLVVMMREARQGIRSAISSMKLRPDVMIADMFSTESLPIADEFGMQKYVFATVLARTVGLVTYLPILDKEVSGHYVDRADPLNIPGCVPIQCENVPDPMLDRNNREYDEYVRMGNDFATLPDGILINTWRDMEPRSLDALKYNETFRSFLKVPIYDIGPLTRDVDPVVFKGSKVVKWLDMQPAESVLFVSFGSGGTLSLEQITELACGLELSQQRFVWVVRPPPASSTADSAYFSAGGGGGPLYFLPKGFLARNEKLGLVIPLWSPQVEILNHVSIGGFLSHCGVSSVCESIAAGVPMIAWPLHAEQRLNASTLVEDVKVAMRPEVLPAKKVVGRDEIEKMVRSLMKGEEGKLMRDKVKALRESAKEALGTNGSSYNSMCEFIKCCEMKMKSVQGNPN</sequence>
<protein>
    <recommendedName>
        <fullName evidence="6">Glycosyltransferase</fullName>
        <ecNumber evidence="6">2.4.1.-</ecNumber>
    </recommendedName>
</protein>
<dbReference type="PANTHER" id="PTHR48046:SF1">
    <property type="entry name" value="GLYCOSYLTRANSFERASE-RELATED"/>
    <property type="match status" value="1"/>
</dbReference>
<accession>A0A2U1NN46</accession>
<keyword evidence="3 5" id="KW-0808">Transferase</keyword>
<dbReference type="InterPro" id="IPR035595">
    <property type="entry name" value="UDP_glycos_trans_CS"/>
</dbReference>
<dbReference type="PROSITE" id="PS00375">
    <property type="entry name" value="UDPGT"/>
    <property type="match status" value="1"/>
</dbReference>
<dbReference type="InterPro" id="IPR002213">
    <property type="entry name" value="UDP_glucos_trans"/>
</dbReference>
<keyword evidence="2 5" id="KW-0328">Glycosyltransferase</keyword>
<evidence type="ECO:0000313" key="8">
    <source>
        <dbReference type="Proteomes" id="UP000245207"/>
    </source>
</evidence>
<dbReference type="PANTHER" id="PTHR48046">
    <property type="entry name" value="UDP-GLYCOSYLTRANSFERASE 72E1"/>
    <property type="match status" value="1"/>
</dbReference>
<keyword evidence="8" id="KW-1185">Reference proteome</keyword>
<organism evidence="7 8">
    <name type="scientific">Artemisia annua</name>
    <name type="common">Sweet wormwood</name>
    <dbReference type="NCBI Taxonomy" id="35608"/>
    <lineage>
        <taxon>Eukaryota</taxon>
        <taxon>Viridiplantae</taxon>
        <taxon>Streptophyta</taxon>
        <taxon>Embryophyta</taxon>
        <taxon>Tracheophyta</taxon>
        <taxon>Spermatophyta</taxon>
        <taxon>Magnoliopsida</taxon>
        <taxon>eudicotyledons</taxon>
        <taxon>Gunneridae</taxon>
        <taxon>Pentapetalae</taxon>
        <taxon>asterids</taxon>
        <taxon>campanulids</taxon>
        <taxon>Asterales</taxon>
        <taxon>Asteraceae</taxon>
        <taxon>Asteroideae</taxon>
        <taxon>Anthemideae</taxon>
        <taxon>Artemisiinae</taxon>
        <taxon>Artemisia</taxon>
    </lineage>
</organism>
<evidence type="ECO:0000313" key="7">
    <source>
        <dbReference type="EMBL" id="PWA74932.1"/>
    </source>
</evidence>
<proteinExistence type="inferred from homology"/>
<dbReference type="FunFam" id="3.40.50.2000:FF:000056">
    <property type="entry name" value="Glycosyltransferase"/>
    <property type="match status" value="1"/>
</dbReference>
<evidence type="ECO:0000256" key="4">
    <source>
        <dbReference type="ARBA" id="ARBA00053747"/>
    </source>
</evidence>
<dbReference type="OrthoDB" id="5835829at2759"/>
<comment type="caution">
    <text evidence="7">The sequence shown here is derived from an EMBL/GenBank/DDBJ whole genome shotgun (WGS) entry which is preliminary data.</text>
</comment>
<dbReference type="GO" id="GO:0008194">
    <property type="term" value="F:UDP-glycosyltransferase activity"/>
    <property type="evidence" value="ECO:0007669"/>
    <property type="project" value="InterPro"/>
</dbReference>
<dbReference type="AlphaFoldDB" id="A0A2U1NN46"/>
<dbReference type="EC" id="2.4.1.-" evidence="6"/>
<evidence type="ECO:0000256" key="3">
    <source>
        <dbReference type="ARBA" id="ARBA00022679"/>
    </source>
</evidence>
<dbReference type="Pfam" id="PF00201">
    <property type="entry name" value="UDPGT"/>
    <property type="match status" value="1"/>
</dbReference>